<evidence type="ECO:0000313" key="3">
    <source>
        <dbReference type="EMBL" id="KDQ54703.1"/>
    </source>
</evidence>
<dbReference type="OrthoDB" id="100006at2759"/>
<keyword evidence="2" id="KW-0472">Membrane</keyword>
<feature type="transmembrane region" description="Helical" evidence="2">
    <location>
        <begin position="95"/>
        <end position="115"/>
    </location>
</feature>
<gene>
    <name evidence="3" type="ORF">JAAARDRAFT_80279</name>
</gene>
<dbReference type="HOGENOM" id="CLU_027149_0_1_1"/>
<feature type="region of interest" description="Disordered" evidence="1">
    <location>
        <begin position="306"/>
        <end position="351"/>
    </location>
</feature>
<feature type="transmembrane region" description="Helical" evidence="2">
    <location>
        <begin position="203"/>
        <end position="221"/>
    </location>
</feature>
<proteinExistence type="predicted"/>
<evidence type="ECO:0008006" key="5">
    <source>
        <dbReference type="Google" id="ProtNLM"/>
    </source>
</evidence>
<protein>
    <recommendedName>
        <fullName evidence="5">Glucose receptor Git3 N-terminal domain-containing protein</fullName>
    </recommendedName>
</protein>
<organism evidence="3 4">
    <name type="scientific">Jaapia argillacea MUCL 33604</name>
    <dbReference type="NCBI Taxonomy" id="933084"/>
    <lineage>
        <taxon>Eukaryota</taxon>
        <taxon>Fungi</taxon>
        <taxon>Dikarya</taxon>
        <taxon>Basidiomycota</taxon>
        <taxon>Agaricomycotina</taxon>
        <taxon>Agaricomycetes</taxon>
        <taxon>Agaricomycetidae</taxon>
        <taxon>Jaapiales</taxon>
        <taxon>Jaapiaceae</taxon>
        <taxon>Jaapia</taxon>
    </lineage>
</organism>
<feature type="transmembrane region" description="Helical" evidence="2">
    <location>
        <begin position="67"/>
        <end position="89"/>
    </location>
</feature>
<evidence type="ECO:0000256" key="2">
    <source>
        <dbReference type="SAM" id="Phobius"/>
    </source>
</evidence>
<evidence type="ECO:0000313" key="4">
    <source>
        <dbReference type="Proteomes" id="UP000027265"/>
    </source>
</evidence>
<feature type="transmembrane region" description="Helical" evidence="2">
    <location>
        <begin position="122"/>
        <end position="141"/>
    </location>
</feature>
<feature type="transmembrane region" description="Helical" evidence="2">
    <location>
        <begin position="233"/>
        <end position="252"/>
    </location>
</feature>
<keyword evidence="2" id="KW-0812">Transmembrane</keyword>
<name>A0A067PIG2_9AGAM</name>
<dbReference type="EMBL" id="KL197728">
    <property type="protein sequence ID" value="KDQ54703.1"/>
    <property type="molecule type" value="Genomic_DNA"/>
</dbReference>
<dbReference type="STRING" id="933084.A0A067PIG2"/>
<feature type="compositionally biased region" description="Polar residues" evidence="1">
    <location>
        <begin position="340"/>
        <end position="351"/>
    </location>
</feature>
<dbReference type="AlphaFoldDB" id="A0A067PIG2"/>
<feature type="compositionally biased region" description="Polar residues" evidence="1">
    <location>
        <begin position="324"/>
        <end position="333"/>
    </location>
</feature>
<feature type="transmembrane region" description="Helical" evidence="2">
    <location>
        <begin position="172"/>
        <end position="191"/>
    </location>
</feature>
<keyword evidence="2" id="KW-1133">Transmembrane helix</keyword>
<dbReference type="Proteomes" id="UP000027265">
    <property type="component" value="Unassembled WGS sequence"/>
</dbReference>
<sequence>MLNCTSLGLNNGPSPWDQSNTSSWECAKCISPASYGSPTEPPCYYYLDRGESLGFARRRFIQDPIDVYLVSLFVTDAIQALGSVLSVIQELGITVVAWSTWAIAGQTFVVLWWGFDRIHLMWPAWVITGLIWLFVALWVIIGPLKNTHYMMPSPYWCWIGKNHLGDQLGGQYVWYWTTLLFSVLVYVLLFFKQRGNVATSRYPFVYGFLILPLTGVRLNYFVKESPANPGSTFFVMTLFNLSGFLNAMLFTLTRATLIQGPGLADEADRMSALSDNPVMELKQMPATPAPAECRCRIHPESLGIREEQLEAPEAGPSGQPFRRQASSESTNVDRSPFRYQRTQTARSTGVV</sequence>
<reference evidence="4" key="1">
    <citation type="journal article" date="2014" name="Proc. Natl. Acad. Sci. U.S.A.">
        <title>Extensive sampling of basidiomycete genomes demonstrates inadequacy of the white-rot/brown-rot paradigm for wood decay fungi.</title>
        <authorList>
            <person name="Riley R."/>
            <person name="Salamov A.A."/>
            <person name="Brown D.W."/>
            <person name="Nagy L.G."/>
            <person name="Floudas D."/>
            <person name="Held B.W."/>
            <person name="Levasseur A."/>
            <person name="Lombard V."/>
            <person name="Morin E."/>
            <person name="Otillar R."/>
            <person name="Lindquist E.A."/>
            <person name="Sun H."/>
            <person name="LaButti K.M."/>
            <person name="Schmutz J."/>
            <person name="Jabbour D."/>
            <person name="Luo H."/>
            <person name="Baker S.E."/>
            <person name="Pisabarro A.G."/>
            <person name="Walton J.D."/>
            <person name="Blanchette R.A."/>
            <person name="Henrissat B."/>
            <person name="Martin F."/>
            <person name="Cullen D."/>
            <person name="Hibbett D.S."/>
            <person name="Grigoriev I.V."/>
        </authorList>
    </citation>
    <scope>NUCLEOTIDE SEQUENCE [LARGE SCALE GENOMIC DNA]</scope>
    <source>
        <strain evidence="4">MUCL 33604</strain>
    </source>
</reference>
<dbReference type="InParanoid" id="A0A067PIG2"/>
<evidence type="ECO:0000256" key="1">
    <source>
        <dbReference type="SAM" id="MobiDB-lite"/>
    </source>
</evidence>
<keyword evidence="4" id="KW-1185">Reference proteome</keyword>
<accession>A0A067PIG2</accession>